<reference evidence="2 3" key="1">
    <citation type="submission" date="2023-02" db="EMBL/GenBank/DDBJ databases">
        <title>Genome Sequence of L. cardiaca H63T.</title>
        <authorList>
            <person name="Lopez A.E."/>
            <person name="Cianciotto N.P."/>
        </authorList>
    </citation>
    <scope>NUCLEOTIDE SEQUENCE [LARGE SCALE GENOMIC DNA]</scope>
    <source>
        <strain evidence="2 3">H63</strain>
    </source>
</reference>
<organism evidence="2 3">
    <name type="scientific">Legionella cardiaca</name>
    <dbReference type="NCBI Taxonomy" id="1071983"/>
    <lineage>
        <taxon>Bacteria</taxon>
        <taxon>Pseudomonadati</taxon>
        <taxon>Pseudomonadota</taxon>
        <taxon>Gammaproteobacteria</taxon>
        <taxon>Legionellales</taxon>
        <taxon>Legionellaceae</taxon>
        <taxon>Legionella</taxon>
    </lineage>
</organism>
<dbReference type="InterPro" id="IPR020471">
    <property type="entry name" value="AKR"/>
</dbReference>
<evidence type="ECO:0000313" key="2">
    <source>
        <dbReference type="EMBL" id="WED43462.1"/>
    </source>
</evidence>
<dbReference type="CDD" id="cd19071">
    <property type="entry name" value="AKR_AKR1-5-like"/>
    <property type="match status" value="1"/>
</dbReference>
<accession>A0ABY8AWF2</accession>
<dbReference type="Gene3D" id="3.20.20.100">
    <property type="entry name" value="NADP-dependent oxidoreductase domain"/>
    <property type="match status" value="1"/>
</dbReference>
<dbReference type="InterPro" id="IPR023210">
    <property type="entry name" value="NADP_OxRdtase_dom"/>
</dbReference>
<dbReference type="InterPro" id="IPR036812">
    <property type="entry name" value="NAD(P)_OxRdtase_dom_sf"/>
</dbReference>
<proteinExistence type="predicted"/>
<dbReference type="EMBL" id="CP119078">
    <property type="protein sequence ID" value="WED43462.1"/>
    <property type="molecule type" value="Genomic_DNA"/>
</dbReference>
<sequence length="283" mass="32346">MSSATENTTQAGIPAFLYGTAWKEEASQALTLTALNAGFTGIDTANQRKHYFEEGVGLGIQQFLATRDKTRKDLFLQTKFTYAHGQDHRKPYNDKDPLPKQVARSFASSLSHLQTDYLDSYILHGPYFVEGIGQEDEEAWGAMEDLFQSKKVRFLGISNVNRLQLEALYHRAKIKPTFVQNRCFAVRRWDKEIRDFCKEHGLIYQGFSLLTANYQYLMTSFMQKLATKYSKTIPQIVFRFALQQGMLPLTGTTNPQHMADDLNINFELSTAELKQIENITQAD</sequence>
<dbReference type="PANTHER" id="PTHR43827">
    <property type="entry name" value="2,5-DIKETO-D-GLUCONIC ACID REDUCTASE"/>
    <property type="match status" value="1"/>
</dbReference>
<name>A0ABY8AWF2_9GAMM</name>
<dbReference type="Pfam" id="PF00248">
    <property type="entry name" value="Aldo_ket_red"/>
    <property type="match status" value="1"/>
</dbReference>
<dbReference type="PRINTS" id="PR00069">
    <property type="entry name" value="ALDKETRDTASE"/>
</dbReference>
<keyword evidence="3" id="KW-1185">Reference proteome</keyword>
<gene>
    <name evidence="2" type="ORF">PXX05_01430</name>
</gene>
<feature type="domain" description="NADP-dependent oxidoreductase" evidence="1">
    <location>
        <begin position="23"/>
        <end position="279"/>
    </location>
</feature>
<evidence type="ECO:0000313" key="3">
    <source>
        <dbReference type="Proteomes" id="UP001222087"/>
    </source>
</evidence>
<dbReference type="PANTHER" id="PTHR43827:SF8">
    <property type="entry name" value="ALDO_KETO REDUCTASE FAMILY PROTEIN"/>
    <property type="match status" value="1"/>
</dbReference>
<dbReference type="RefSeq" id="WP_275089271.1">
    <property type="nucleotide sequence ID" value="NZ_CP119078.1"/>
</dbReference>
<evidence type="ECO:0000259" key="1">
    <source>
        <dbReference type="Pfam" id="PF00248"/>
    </source>
</evidence>
<dbReference type="SUPFAM" id="SSF51430">
    <property type="entry name" value="NAD(P)-linked oxidoreductase"/>
    <property type="match status" value="1"/>
</dbReference>
<protein>
    <submittedName>
        <fullName evidence="2">Aldo/keto reductase</fullName>
    </submittedName>
</protein>
<dbReference type="Proteomes" id="UP001222087">
    <property type="component" value="Chromosome"/>
</dbReference>